<name>A0A1I3IXC5_9SPIR</name>
<sequence>MKINKDKRIGNVLFIVEGSKTEFIILRKIFCNLLSYTYIEKRRNKLHSFYKTNDIYSKIAVINTRESNISDITLGQEYLDEVFKYLIEECQFPVDDCAIYYLFDRDPKSNTDSELILNYIKELTNPYENENLKAGQLLLSYPAFESFLISCFIDNSFKINDILDEEKKIHIGSELKTFIGTKKEIQTNKINDNSLIHATNDFIQFLTSNQIDFDIDDFSSASENIFYMQEEKFKNQQYYALFSMITLAFLQLGIIEI</sequence>
<dbReference type="AlphaFoldDB" id="A0A1I3IXC5"/>
<organism evidence="2 3">
    <name type="scientific">Treponema bryantii</name>
    <dbReference type="NCBI Taxonomy" id="163"/>
    <lineage>
        <taxon>Bacteria</taxon>
        <taxon>Pseudomonadati</taxon>
        <taxon>Spirochaetota</taxon>
        <taxon>Spirochaetia</taxon>
        <taxon>Spirochaetales</taxon>
        <taxon>Treponemataceae</taxon>
        <taxon>Treponema</taxon>
    </lineage>
</organism>
<evidence type="ECO:0000256" key="1">
    <source>
        <dbReference type="SAM" id="Phobius"/>
    </source>
</evidence>
<proteinExistence type="predicted"/>
<dbReference type="EMBL" id="FORI01000002">
    <property type="protein sequence ID" value="SFI52540.1"/>
    <property type="molecule type" value="Genomic_DNA"/>
</dbReference>
<dbReference type="Proteomes" id="UP000182737">
    <property type="component" value="Unassembled WGS sequence"/>
</dbReference>
<gene>
    <name evidence="2" type="ORF">SAMN04487775_102193</name>
</gene>
<protein>
    <submittedName>
        <fullName evidence="2">Uncharacterized protein</fullName>
    </submittedName>
</protein>
<feature type="transmembrane region" description="Helical" evidence="1">
    <location>
        <begin position="238"/>
        <end position="255"/>
    </location>
</feature>
<keyword evidence="1" id="KW-0812">Transmembrane</keyword>
<keyword evidence="3" id="KW-1185">Reference proteome</keyword>
<keyword evidence="1" id="KW-0472">Membrane</keyword>
<evidence type="ECO:0000313" key="3">
    <source>
        <dbReference type="Proteomes" id="UP000182737"/>
    </source>
</evidence>
<evidence type="ECO:0000313" key="2">
    <source>
        <dbReference type="EMBL" id="SFI52540.1"/>
    </source>
</evidence>
<accession>A0A1I3IXC5</accession>
<reference evidence="3" key="1">
    <citation type="submission" date="2016-10" db="EMBL/GenBank/DDBJ databases">
        <authorList>
            <person name="Varghese N."/>
            <person name="Submissions S."/>
        </authorList>
    </citation>
    <scope>NUCLEOTIDE SEQUENCE [LARGE SCALE GENOMIC DNA]</scope>
    <source>
        <strain evidence="3">XBD1002</strain>
    </source>
</reference>
<dbReference type="OrthoDB" id="2607171at2"/>
<keyword evidence="1" id="KW-1133">Transmembrane helix</keyword>
<dbReference type="RefSeq" id="WP_083425661.1">
    <property type="nucleotide sequence ID" value="NZ_FORI01000002.1"/>
</dbReference>